<dbReference type="Pfam" id="PF17064">
    <property type="entry name" value="QVR"/>
    <property type="match status" value="1"/>
</dbReference>
<dbReference type="GO" id="GO:0098552">
    <property type="term" value="C:side of membrane"/>
    <property type="evidence" value="ECO:0007669"/>
    <property type="project" value="UniProtKB-KW"/>
</dbReference>
<dbReference type="InterPro" id="IPR031424">
    <property type="entry name" value="QVR-like"/>
</dbReference>
<reference evidence="11" key="2">
    <citation type="submission" date="2022-10" db="EMBL/GenBank/DDBJ databases">
        <authorList>
            <consortium name="ENA_rothamsted_submissions"/>
            <consortium name="culmorum"/>
            <person name="King R."/>
        </authorList>
    </citation>
    <scope>NUCLEOTIDE SEQUENCE</scope>
</reference>
<evidence type="ECO:0000256" key="7">
    <source>
        <dbReference type="ARBA" id="ARBA00023180"/>
    </source>
</evidence>
<evidence type="ECO:0000256" key="4">
    <source>
        <dbReference type="ARBA" id="ARBA00022729"/>
    </source>
</evidence>
<evidence type="ECO:0000256" key="2">
    <source>
        <dbReference type="ARBA" id="ARBA00022622"/>
    </source>
</evidence>
<keyword evidence="7" id="KW-0325">Glycoprotein</keyword>
<protein>
    <recommendedName>
        <fullName evidence="13">Protein quiver</fullName>
    </recommendedName>
</protein>
<dbReference type="AlphaFoldDB" id="A0A9P0D8L1"/>
<dbReference type="InterPro" id="IPR045860">
    <property type="entry name" value="Snake_toxin-like_sf"/>
</dbReference>
<keyword evidence="2" id="KW-0336">GPI-anchor</keyword>
<feature type="chain" id="PRO_5040393726" description="Protein quiver" evidence="10">
    <location>
        <begin position="21"/>
        <end position="132"/>
    </location>
</feature>
<evidence type="ECO:0000313" key="12">
    <source>
        <dbReference type="Proteomes" id="UP001153737"/>
    </source>
</evidence>
<evidence type="ECO:0000256" key="1">
    <source>
        <dbReference type="ARBA" id="ARBA00004589"/>
    </source>
</evidence>
<evidence type="ECO:0000313" key="11">
    <source>
        <dbReference type="EMBL" id="CAH1116157.1"/>
    </source>
</evidence>
<keyword evidence="5 9" id="KW-1133">Transmembrane helix</keyword>
<evidence type="ECO:0000256" key="3">
    <source>
        <dbReference type="ARBA" id="ARBA00022692"/>
    </source>
</evidence>
<keyword evidence="3 9" id="KW-0812">Transmembrane</keyword>
<keyword evidence="6 9" id="KW-0472">Membrane</keyword>
<evidence type="ECO:0000256" key="6">
    <source>
        <dbReference type="ARBA" id="ARBA00023136"/>
    </source>
</evidence>
<evidence type="ECO:0000256" key="8">
    <source>
        <dbReference type="ARBA" id="ARBA00023288"/>
    </source>
</evidence>
<keyword evidence="8" id="KW-0449">Lipoprotein</keyword>
<name>A0A9P0D8L1_PHACE</name>
<sequence length="132" mass="14029">MAKALVLMFVCVALLQVATALKCYNCDKDQCKEDMKTWTTVECGKSADPTQEAVCLKTSYKDAGGNKVVSRKCALAPQKSTEITCPVIDGAKDVKCPICKADLCNSANSISLSLTAFAGIIVAAILGQKYLL</sequence>
<dbReference type="SUPFAM" id="SSF57302">
    <property type="entry name" value="Snake toxin-like"/>
    <property type="match status" value="1"/>
</dbReference>
<gene>
    <name evidence="11" type="ORF">PHAECO_LOCUS1233</name>
</gene>
<dbReference type="OrthoDB" id="75169at2759"/>
<dbReference type="Proteomes" id="UP001153737">
    <property type="component" value="Chromosome 1"/>
</dbReference>
<dbReference type="InterPro" id="IPR050975">
    <property type="entry name" value="Sleep_regulator"/>
</dbReference>
<keyword evidence="4 10" id="KW-0732">Signal</keyword>
<proteinExistence type="predicted"/>
<dbReference type="EMBL" id="OU896707">
    <property type="protein sequence ID" value="CAH1116157.1"/>
    <property type="molecule type" value="Genomic_DNA"/>
</dbReference>
<dbReference type="PANTHER" id="PTHR33562:SF20">
    <property type="entry name" value="PROTEIN QUIVER"/>
    <property type="match status" value="1"/>
</dbReference>
<feature type="transmembrane region" description="Helical" evidence="9">
    <location>
        <begin position="109"/>
        <end position="127"/>
    </location>
</feature>
<evidence type="ECO:0008006" key="13">
    <source>
        <dbReference type="Google" id="ProtNLM"/>
    </source>
</evidence>
<accession>A0A9P0D8L1</accession>
<reference evidence="11" key="1">
    <citation type="submission" date="2022-01" db="EMBL/GenBank/DDBJ databases">
        <authorList>
            <person name="King R."/>
        </authorList>
    </citation>
    <scope>NUCLEOTIDE SEQUENCE</scope>
</reference>
<evidence type="ECO:0000256" key="5">
    <source>
        <dbReference type="ARBA" id="ARBA00022989"/>
    </source>
</evidence>
<keyword evidence="12" id="KW-1185">Reference proteome</keyword>
<comment type="subcellular location">
    <subcellularLocation>
        <location evidence="1">Membrane</location>
        <topology evidence="1">Lipid-anchor</topology>
        <topology evidence="1">GPI-anchor</topology>
    </subcellularLocation>
</comment>
<dbReference type="GO" id="GO:0030431">
    <property type="term" value="P:sleep"/>
    <property type="evidence" value="ECO:0007669"/>
    <property type="project" value="InterPro"/>
</dbReference>
<dbReference type="PANTHER" id="PTHR33562">
    <property type="entry name" value="ATILLA, ISOFORM B-RELATED-RELATED"/>
    <property type="match status" value="1"/>
</dbReference>
<dbReference type="GO" id="GO:0032222">
    <property type="term" value="P:regulation of synaptic transmission, cholinergic"/>
    <property type="evidence" value="ECO:0007669"/>
    <property type="project" value="InterPro"/>
</dbReference>
<feature type="signal peptide" evidence="10">
    <location>
        <begin position="1"/>
        <end position="20"/>
    </location>
</feature>
<evidence type="ECO:0000256" key="9">
    <source>
        <dbReference type="SAM" id="Phobius"/>
    </source>
</evidence>
<organism evidence="11 12">
    <name type="scientific">Phaedon cochleariae</name>
    <name type="common">Mustard beetle</name>
    <dbReference type="NCBI Taxonomy" id="80249"/>
    <lineage>
        <taxon>Eukaryota</taxon>
        <taxon>Metazoa</taxon>
        <taxon>Ecdysozoa</taxon>
        <taxon>Arthropoda</taxon>
        <taxon>Hexapoda</taxon>
        <taxon>Insecta</taxon>
        <taxon>Pterygota</taxon>
        <taxon>Neoptera</taxon>
        <taxon>Endopterygota</taxon>
        <taxon>Coleoptera</taxon>
        <taxon>Polyphaga</taxon>
        <taxon>Cucujiformia</taxon>
        <taxon>Chrysomeloidea</taxon>
        <taxon>Chrysomelidae</taxon>
        <taxon>Chrysomelinae</taxon>
        <taxon>Chrysomelini</taxon>
        <taxon>Phaedon</taxon>
    </lineage>
</organism>
<evidence type="ECO:0000256" key="10">
    <source>
        <dbReference type="SAM" id="SignalP"/>
    </source>
</evidence>